<evidence type="ECO:0000256" key="4">
    <source>
        <dbReference type="ARBA" id="ARBA00022517"/>
    </source>
</evidence>
<comment type="similarity">
    <text evidence="3">Belongs to the EBP2 family.</text>
</comment>
<feature type="region of interest" description="Disordered" evidence="7">
    <location>
        <begin position="160"/>
        <end position="297"/>
    </location>
</feature>
<keyword evidence="4" id="KW-0690">Ribosome biogenesis</keyword>
<reference evidence="8" key="1">
    <citation type="journal article" date="2023" name="Mol. Biol. Evol.">
        <title>Third-Generation Sequencing Reveals the Adaptive Role of the Epigenome in Three Deep-Sea Polychaetes.</title>
        <authorList>
            <person name="Perez M."/>
            <person name="Aroh O."/>
            <person name="Sun Y."/>
            <person name="Lan Y."/>
            <person name="Juniper S.K."/>
            <person name="Young C.R."/>
            <person name="Angers B."/>
            <person name="Qian P.Y."/>
        </authorList>
    </citation>
    <scope>NUCLEOTIDE SEQUENCE</scope>
    <source>
        <strain evidence="8">P08H-3</strain>
    </source>
</reference>
<feature type="compositionally biased region" description="Basic and acidic residues" evidence="7">
    <location>
        <begin position="179"/>
        <end position="220"/>
    </location>
</feature>
<feature type="compositionally biased region" description="Basic residues" evidence="7">
    <location>
        <begin position="162"/>
        <end position="172"/>
    </location>
</feature>
<evidence type="ECO:0000313" key="8">
    <source>
        <dbReference type="EMBL" id="KAK2154838.1"/>
    </source>
</evidence>
<keyword evidence="9" id="KW-1185">Reference proteome</keyword>
<evidence type="ECO:0000256" key="3">
    <source>
        <dbReference type="ARBA" id="ARBA00007336"/>
    </source>
</evidence>
<sequence length="297" mass="34558">MESESDAESLSSDEELQIALQRGLLKPGLNLEVKPPKNSINDREGLKQALNELHNGLSWIERMDVTVDPMPPPGPLMDQLGEKPDDLSGDAVHDDFKREMKFHRQAQAAVLEGIPKLHTLGIHTKRPEDYFAEMAKSDDHMKKIREKLLAKELAMERSEKAKKMRELRKYGKKVQQEVLQKRQKEKREMAEAIKKYRKGGKQDKLDFLEDRPQRKQENVHKQVFQPGRKRELKNKKYGFGGQKKRSKYNTRESASDMSDFSVRKHSMTPARLKKTKPGNKNKRPGKMRRMKNKNKKH</sequence>
<gene>
    <name evidence="8" type="ORF">LSH36_256g05010</name>
</gene>
<evidence type="ECO:0008006" key="10">
    <source>
        <dbReference type="Google" id="ProtNLM"/>
    </source>
</evidence>
<dbReference type="GO" id="GO:0006364">
    <property type="term" value="P:rRNA processing"/>
    <property type="evidence" value="ECO:0007669"/>
    <property type="project" value="TreeGrafter"/>
</dbReference>
<dbReference type="AlphaFoldDB" id="A0AAD9N482"/>
<dbReference type="GO" id="GO:0042273">
    <property type="term" value="P:ribosomal large subunit biogenesis"/>
    <property type="evidence" value="ECO:0007669"/>
    <property type="project" value="TreeGrafter"/>
</dbReference>
<dbReference type="PANTHER" id="PTHR13028:SF0">
    <property type="entry name" value="RRNA-PROCESSING PROTEIN EBP2-RELATED"/>
    <property type="match status" value="1"/>
</dbReference>
<organism evidence="8 9">
    <name type="scientific">Paralvinella palmiformis</name>
    <dbReference type="NCBI Taxonomy" id="53620"/>
    <lineage>
        <taxon>Eukaryota</taxon>
        <taxon>Metazoa</taxon>
        <taxon>Spiralia</taxon>
        <taxon>Lophotrochozoa</taxon>
        <taxon>Annelida</taxon>
        <taxon>Polychaeta</taxon>
        <taxon>Sedentaria</taxon>
        <taxon>Canalipalpata</taxon>
        <taxon>Terebellida</taxon>
        <taxon>Terebelliformia</taxon>
        <taxon>Alvinellidae</taxon>
        <taxon>Paralvinella</taxon>
    </lineage>
</organism>
<keyword evidence="6" id="KW-0539">Nucleus</keyword>
<proteinExistence type="inferred from homology"/>
<evidence type="ECO:0000256" key="1">
    <source>
        <dbReference type="ARBA" id="ARBA00003387"/>
    </source>
</evidence>
<dbReference type="GO" id="GO:0005730">
    <property type="term" value="C:nucleolus"/>
    <property type="evidence" value="ECO:0007669"/>
    <property type="project" value="UniProtKB-SubCell"/>
</dbReference>
<evidence type="ECO:0000313" key="9">
    <source>
        <dbReference type="Proteomes" id="UP001208570"/>
    </source>
</evidence>
<dbReference type="Pfam" id="PF05890">
    <property type="entry name" value="Ebp2"/>
    <property type="match status" value="1"/>
</dbReference>
<feature type="compositionally biased region" description="Basic residues" evidence="7">
    <location>
        <begin position="230"/>
        <end position="248"/>
    </location>
</feature>
<evidence type="ECO:0000256" key="7">
    <source>
        <dbReference type="SAM" id="MobiDB-lite"/>
    </source>
</evidence>
<feature type="compositionally biased region" description="Basic residues" evidence="7">
    <location>
        <begin position="263"/>
        <end position="297"/>
    </location>
</feature>
<dbReference type="Proteomes" id="UP001208570">
    <property type="component" value="Unassembled WGS sequence"/>
</dbReference>
<evidence type="ECO:0000256" key="6">
    <source>
        <dbReference type="ARBA" id="ARBA00023242"/>
    </source>
</evidence>
<dbReference type="GO" id="GO:0030687">
    <property type="term" value="C:preribosome, large subunit precursor"/>
    <property type="evidence" value="ECO:0007669"/>
    <property type="project" value="TreeGrafter"/>
</dbReference>
<name>A0AAD9N482_9ANNE</name>
<evidence type="ECO:0000256" key="2">
    <source>
        <dbReference type="ARBA" id="ARBA00004604"/>
    </source>
</evidence>
<protein>
    <recommendedName>
        <fullName evidence="10">rRNA-processing protein EBP2</fullName>
    </recommendedName>
</protein>
<dbReference type="PANTHER" id="PTHR13028">
    <property type="entry name" value="RRNA PROCESSING PROTEIN EBNA1-BINDING PROTEIN-RELATED"/>
    <property type="match status" value="1"/>
</dbReference>
<dbReference type="InterPro" id="IPR008610">
    <property type="entry name" value="Ebp2"/>
</dbReference>
<comment type="caution">
    <text evidence="8">The sequence shown here is derived from an EMBL/GenBank/DDBJ whole genome shotgun (WGS) entry which is preliminary data.</text>
</comment>
<comment type="function">
    <text evidence="1">Required for the processing of the 27S pre-rRNA.</text>
</comment>
<accession>A0AAD9N482</accession>
<dbReference type="GO" id="GO:0034399">
    <property type="term" value="C:nuclear periphery"/>
    <property type="evidence" value="ECO:0007669"/>
    <property type="project" value="TreeGrafter"/>
</dbReference>
<dbReference type="EMBL" id="JAODUP010000256">
    <property type="protein sequence ID" value="KAK2154838.1"/>
    <property type="molecule type" value="Genomic_DNA"/>
</dbReference>
<comment type="subcellular location">
    <subcellularLocation>
        <location evidence="2">Nucleus</location>
        <location evidence="2">Nucleolus</location>
    </subcellularLocation>
</comment>
<evidence type="ECO:0000256" key="5">
    <source>
        <dbReference type="ARBA" id="ARBA00023054"/>
    </source>
</evidence>
<keyword evidence="5" id="KW-0175">Coiled coil</keyword>